<evidence type="ECO:0000313" key="7">
    <source>
        <dbReference type="EMBL" id="SHI94172.1"/>
    </source>
</evidence>
<proteinExistence type="inferred from homology"/>
<dbReference type="InterPro" id="IPR020667">
    <property type="entry name" value="DNA_mismatch_repair_MutL"/>
</dbReference>
<dbReference type="InterPro" id="IPR042120">
    <property type="entry name" value="MutL_C_dimsub"/>
</dbReference>
<dbReference type="EMBL" id="FQZS01000011">
    <property type="protein sequence ID" value="SHI94172.1"/>
    <property type="molecule type" value="Genomic_DNA"/>
</dbReference>
<dbReference type="GO" id="GO:0030983">
    <property type="term" value="F:mismatched DNA binding"/>
    <property type="evidence" value="ECO:0007669"/>
    <property type="project" value="InterPro"/>
</dbReference>
<reference evidence="7 8" key="1">
    <citation type="submission" date="2016-11" db="EMBL/GenBank/DDBJ databases">
        <authorList>
            <person name="Jaros S."/>
            <person name="Januszkiewicz K."/>
            <person name="Wedrychowicz H."/>
        </authorList>
    </citation>
    <scope>NUCLEOTIDE SEQUENCE [LARGE SCALE GENOMIC DNA]</scope>
    <source>
        <strain evidence="7 8">DSM 19022</strain>
    </source>
</reference>
<feature type="domain" description="MutL C-terminal dimerisation" evidence="5">
    <location>
        <begin position="415"/>
        <end position="556"/>
    </location>
</feature>
<dbReference type="Pfam" id="PF13589">
    <property type="entry name" value="HATPase_c_3"/>
    <property type="match status" value="1"/>
</dbReference>
<dbReference type="GO" id="GO:0005524">
    <property type="term" value="F:ATP binding"/>
    <property type="evidence" value="ECO:0007669"/>
    <property type="project" value="InterPro"/>
</dbReference>
<dbReference type="Pfam" id="PF01119">
    <property type="entry name" value="DNA_mis_repair"/>
    <property type="match status" value="1"/>
</dbReference>
<dbReference type="Proteomes" id="UP000184442">
    <property type="component" value="Unassembled WGS sequence"/>
</dbReference>
<dbReference type="InterPro" id="IPR002099">
    <property type="entry name" value="MutL/Mlh/PMS"/>
</dbReference>
<evidence type="ECO:0000256" key="2">
    <source>
        <dbReference type="ARBA" id="ARBA00022763"/>
    </source>
</evidence>
<comment type="similarity">
    <text evidence="1 4">Belongs to the DNA mismatch repair MutL/HexB family.</text>
</comment>
<keyword evidence="8" id="KW-1185">Reference proteome</keyword>
<dbReference type="InterPro" id="IPR014721">
    <property type="entry name" value="Ribsml_uS5_D2-typ_fold_subgr"/>
</dbReference>
<dbReference type="GO" id="GO:0140664">
    <property type="term" value="F:ATP-dependent DNA damage sensor activity"/>
    <property type="evidence" value="ECO:0007669"/>
    <property type="project" value="InterPro"/>
</dbReference>
<dbReference type="InterPro" id="IPR038973">
    <property type="entry name" value="MutL/Mlh/Pms-like"/>
</dbReference>
<comment type="function">
    <text evidence="4">This protein is involved in the repair of mismatches in DNA. It is required for dam-dependent methyl-directed DNA mismatch repair. May act as a 'molecular matchmaker', a protein that promotes the formation of a stable complex between two or more DNA-binding proteins in an ATP-dependent manner without itself being part of a final effector complex.</text>
</comment>
<evidence type="ECO:0000313" key="8">
    <source>
        <dbReference type="Proteomes" id="UP000184442"/>
    </source>
</evidence>
<dbReference type="HAMAP" id="MF_00149">
    <property type="entry name" value="DNA_mis_repair"/>
    <property type="match status" value="1"/>
</dbReference>
<dbReference type="Gene3D" id="3.30.565.10">
    <property type="entry name" value="Histidine kinase-like ATPase, C-terminal domain"/>
    <property type="match status" value="1"/>
</dbReference>
<evidence type="ECO:0000256" key="3">
    <source>
        <dbReference type="ARBA" id="ARBA00023204"/>
    </source>
</evidence>
<organism evidence="7 8">
    <name type="scientific">Lutispora thermophila DSM 19022</name>
    <dbReference type="NCBI Taxonomy" id="1122184"/>
    <lineage>
        <taxon>Bacteria</taxon>
        <taxon>Bacillati</taxon>
        <taxon>Bacillota</taxon>
        <taxon>Clostridia</taxon>
        <taxon>Lutisporales</taxon>
        <taxon>Lutisporaceae</taxon>
        <taxon>Lutispora</taxon>
    </lineage>
</organism>
<name>A0A1M6F918_9FIRM</name>
<dbReference type="PANTHER" id="PTHR10073">
    <property type="entry name" value="DNA MISMATCH REPAIR PROTEIN MLH, PMS, MUTL"/>
    <property type="match status" value="1"/>
</dbReference>
<evidence type="ECO:0000256" key="1">
    <source>
        <dbReference type="ARBA" id="ARBA00006082"/>
    </source>
</evidence>
<dbReference type="SUPFAM" id="SSF118116">
    <property type="entry name" value="DNA mismatch repair protein MutL"/>
    <property type="match status" value="1"/>
</dbReference>
<dbReference type="InterPro" id="IPR013507">
    <property type="entry name" value="DNA_mismatch_S5_2-like"/>
</dbReference>
<keyword evidence="2 4" id="KW-0227">DNA damage</keyword>
<dbReference type="SUPFAM" id="SSF54211">
    <property type="entry name" value="Ribosomal protein S5 domain 2-like"/>
    <property type="match status" value="1"/>
</dbReference>
<sequence length="600" mass="68218">MGKIIRLDEDTINKIAAGEVIDRPASVVKELVENSIDAEATSITIDIKNGGKSLISVIDNGYGIMRDDLPYLFERHATSKINSIEDLMNIRTLGFRGEAMSSIVAVADIELESQSKDDSIGSRIIINSGRIIDKKEISTSIGTIVKVKNLFKNTPARLKFLKSDKTELNYITDIVEKIALSNSHIAIKYIVDDKIIFHTPGNGDLLSVIQCIFGTKTAKMMLPVDYSNQSLSIHGFTSKPELSKGNSNYIIFAINNRVVKNNMLKEAVKTAYRTLLMNNRYPISILNISINPKVIDVNVHPTKAEIKFADNKSVFNLIYYSISQVLNNSNMTYTESFKDAEELSVKETITEKDDYINVNMFDIIEKKSFNERSSFDKKPLNNTHYNYDNSYKSKNEYINPVSKDMDIDNSSNGQIIGTLFNTYIIYQMDESFMVIDQHAAHERILYEELIEKTKHKNIEQQPLLMPIIIELTLKEKNLIEEYMDLLKDLGFEFEFFGKNSVAIRQVPIIFGEPCSGYMISELLDTIDNYKNDHSSVYEKTIAQIACKSAVKAGKNLSDIEIEELIRRLLKSKIPYTCPHGRPTMITMDKTELEKKFKRII</sequence>
<dbReference type="SMART" id="SM00853">
    <property type="entry name" value="MutL_C"/>
    <property type="match status" value="1"/>
</dbReference>
<evidence type="ECO:0000259" key="6">
    <source>
        <dbReference type="SMART" id="SM01340"/>
    </source>
</evidence>
<dbReference type="PANTHER" id="PTHR10073:SF12">
    <property type="entry name" value="DNA MISMATCH REPAIR PROTEIN MLH1"/>
    <property type="match status" value="1"/>
</dbReference>
<dbReference type="Gene3D" id="3.30.1370.100">
    <property type="entry name" value="MutL, C-terminal domain, regulatory subdomain"/>
    <property type="match status" value="1"/>
</dbReference>
<dbReference type="InterPro" id="IPR036890">
    <property type="entry name" value="HATPase_C_sf"/>
</dbReference>
<dbReference type="AlphaFoldDB" id="A0A1M6F918"/>
<protein>
    <recommendedName>
        <fullName evidence="4">DNA mismatch repair protein MutL</fullName>
    </recommendedName>
</protein>
<evidence type="ECO:0000256" key="4">
    <source>
        <dbReference type="HAMAP-Rule" id="MF_00149"/>
    </source>
</evidence>
<dbReference type="InterPro" id="IPR037198">
    <property type="entry name" value="MutL_C_sf"/>
</dbReference>
<dbReference type="GO" id="GO:0006298">
    <property type="term" value="P:mismatch repair"/>
    <property type="evidence" value="ECO:0007669"/>
    <property type="project" value="UniProtKB-UniRule"/>
</dbReference>
<dbReference type="NCBIfam" id="TIGR00585">
    <property type="entry name" value="mutl"/>
    <property type="match status" value="1"/>
</dbReference>
<dbReference type="RefSeq" id="WP_073025951.1">
    <property type="nucleotide sequence ID" value="NZ_FQZS01000011.1"/>
</dbReference>
<dbReference type="SUPFAM" id="SSF55874">
    <property type="entry name" value="ATPase domain of HSP90 chaperone/DNA topoisomerase II/histidine kinase"/>
    <property type="match status" value="1"/>
</dbReference>
<dbReference type="CDD" id="cd16926">
    <property type="entry name" value="HATPase_MutL-MLH-PMS-like"/>
    <property type="match status" value="1"/>
</dbReference>
<keyword evidence="3 4" id="KW-0234">DNA repair</keyword>
<dbReference type="FunFam" id="3.30.565.10:FF:000003">
    <property type="entry name" value="DNA mismatch repair endonuclease MutL"/>
    <property type="match status" value="1"/>
</dbReference>
<dbReference type="InterPro" id="IPR042121">
    <property type="entry name" value="MutL_C_regsub"/>
</dbReference>
<dbReference type="GO" id="GO:0032300">
    <property type="term" value="C:mismatch repair complex"/>
    <property type="evidence" value="ECO:0007669"/>
    <property type="project" value="InterPro"/>
</dbReference>
<dbReference type="STRING" id="1122184.SAMN02745176_01883"/>
<dbReference type="Gene3D" id="3.30.230.10">
    <property type="match status" value="1"/>
</dbReference>
<dbReference type="GO" id="GO:0016887">
    <property type="term" value="F:ATP hydrolysis activity"/>
    <property type="evidence" value="ECO:0007669"/>
    <property type="project" value="InterPro"/>
</dbReference>
<evidence type="ECO:0000259" key="5">
    <source>
        <dbReference type="SMART" id="SM00853"/>
    </source>
</evidence>
<feature type="domain" description="DNA mismatch repair protein S5" evidence="6">
    <location>
        <begin position="209"/>
        <end position="327"/>
    </location>
</feature>
<dbReference type="InterPro" id="IPR020568">
    <property type="entry name" value="Ribosomal_Su5_D2-typ_SF"/>
</dbReference>
<dbReference type="Pfam" id="PF08676">
    <property type="entry name" value="MutL_C"/>
    <property type="match status" value="1"/>
</dbReference>
<dbReference type="OrthoDB" id="9763467at2"/>
<dbReference type="CDD" id="cd00782">
    <property type="entry name" value="MutL_Trans"/>
    <property type="match status" value="1"/>
</dbReference>
<dbReference type="Gene3D" id="3.30.1540.20">
    <property type="entry name" value="MutL, C-terminal domain, dimerisation subdomain"/>
    <property type="match status" value="1"/>
</dbReference>
<accession>A0A1M6F918</accession>
<dbReference type="SMART" id="SM01340">
    <property type="entry name" value="DNA_mis_repair"/>
    <property type="match status" value="1"/>
</dbReference>
<dbReference type="InterPro" id="IPR014790">
    <property type="entry name" value="MutL_C"/>
</dbReference>
<gene>
    <name evidence="4" type="primary">mutL</name>
    <name evidence="7" type="ORF">SAMN02745176_01883</name>
</gene>